<feature type="compositionally biased region" description="Polar residues" evidence="1">
    <location>
        <begin position="11"/>
        <end position="25"/>
    </location>
</feature>
<feature type="compositionally biased region" description="Low complexity" evidence="1">
    <location>
        <begin position="26"/>
        <end position="37"/>
    </location>
</feature>
<proteinExistence type="predicted"/>
<organism evidence="2 3">
    <name type="scientific">Portunus trituberculatus</name>
    <name type="common">Swimming crab</name>
    <name type="synonym">Neptunus trituberculatus</name>
    <dbReference type="NCBI Taxonomy" id="210409"/>
    <lineage>
        <taxon>Eukaryota</taxon>
        <taxon>Metazoa</taxon>
        <taxon>Ecdysozoa</taxon>
        <taxon>Arthropoda</taxon>
        <taxon>Crustacea</taxon>
        <taxon>Multicrustacea</taxon>
        <taxon>Malacostraca</taxon>
        <taxon>Eumalacostraca</taxon>
        <taxon>Eucarida</taxon>
        <taxon>Decapoda</taxon>
        <taxon>Pleocyemata</taxon>
        <taxon>Brachyura</taxon>
        <taxon>Eubrachyura</taxon>
        <taxon>Portunoidea</taxon>
        <taxon>Portunidae</taxon>
        <taxon>Portuninae</taxon>
        <taxon>Portunus</taxon>
    </lineage>
</organism>
<protein>
    <submittedName>
        <fullName evidence="2">Uncharacterized protein</fullName>
    </submittedName>
</protein>
<keyword evidence="3" id="KW-1185">Reference proteome</keyword>
<dbReference type="AlphaFoldDB" id="A0A5B7F9H8"/>
<sequence>MLGVSPKRSGIHTTHLSLITPQSSHTAPATTTTTPPAGRRQRSPMIGKGNRRTEGQWVRQEKASHLGE</sequence>
<evidence type="ECO:0000313" key="2">
    <source>
        <dbReference type="EMBL" id="MPC42207.1"/>
    </source>
</evidence>
<accession>A0A5B7F9H8</accession>
<name>A0A5B7F9H8_PORTR</name>
<dbReference type="EMBL" id="VSRR010005344">
    <property type="protein sequence ID" value="MPC42207.1"/>
    <property type="molecule type" value="Genomic_DNA"/>
</dbReference>
<gene>
    <name evidence="2" type="ORF">E2C01_035822</name>
</gene>
<evidence type="ECO:0000256" key="1">
    <source>
        <dbReference type="SAM" id="MobiDB-lite"/>
    </source>
</evidence>
<comment type="caution">
    <text evidence="2">The sequence shown here is derived from an EMBL/GenBank/DDBJ whole genome shotgun (WGS) entry which is preliminary data.</text>
</comment>
<feature type="region of interest" description="Disordered" evidence="1">
    <location>
        <begin position="1"/>
        <end position="68"/>
    </location>
</feature>
<feature type="compositionally biased region" description="Basic and acidic residues" evidence="1">
    <location>
        <begin position="51"/>
        <end position="68"/>
    </location>
</feature>
<reference evidence="2 3" key="1">
    <citation type="submission" date="2019-05" db="EMBL/GenBank/DDBJ databases">
        <title>Another draft genome of Portunus trituberculatus and its Hox gene families provides insights of decapod evolution.</title>
        <authorList>
            <person name="Jeong J.-H."/>
            <person name="Song I."/>
            <person name="Kim S."/>
            <person name="Choi T."/>
            <person name="Kim D."/>
            <person name="Ryu S."/>
            <person name="Kim W."/>
        </authorList>
    </citation>
    <scope>NUCLEOTIDE SEQUENCE [LARGE SCALE GENOMIC DNA]</scope>
    <source>
        <tissue evidence="2">Muscle</tissue>
    </source>
</reference>
<dbReference type="Proteomes" id="UP000324222">
    <property type="component" value="Unassembled WGS sequence"/>
</dbReference>
<evidence type="ECO:0000313" key="3">
    <source>
        <dbReference type="Proteomes" id="UP000324222"/>
    </source>
</evidence>